<evidence type="ECO:0000256" key="3">
    <source>
        <dbReference type="ARBA" id="ARBA00022448"/>
    </source>
</evidence>
<protein>
    <submittedName>
        <fullName evidence="10">AI-2E family transporter</fullName>
    </submittedName>
</protein>
<evidence type="ECO:0000256" key="9">
    <source>
        <dbReference type="SAM" id="Phobius"/>
    </source>
</evidence>
<proteinExistence type="inferred from homology"/>
<dbReference type="AlphaFoldDB" id="A0A7G6X205"/>
<dbReference type="GO" id="GO:0055085">
    <property type="term" value="P:transmembrane transport"/>
    <property type="evidence" value="ECO:0007669"/>
    <property type="project" value="TreeGrafter"/>
</dbReference>
<dbReference type="KEGG" id="kqi:F1D05_23090"/>
<feature type="transmembrane region" description="Helical" evidence="9">
    <location>
        <begin position="255"/>
        <end position="278"/>
    </location>
</feature>
<dbReference type="InterPro" id="IPR002549">
    <property type="entry name" value="AI-2E-like"/>
</dbReference>
<dbReference type="PANTHER" id="PTHR21716">
    <property type="entry name" value="TRANSMEMBRANE PROTEIN"/>
    <property type="match status" value="1"/>
</dbReference>
<evidence type="ECO:0000256" key="2">
    <source>
        <dbReference type="ARBA" id="ARBA00009773"/>
    </source>
</evidence>
<name>A0A7G6X205_9ACTN</name>
<dbReference type="EMBL" id="CP043661">
    <property type="protein sequence ID" value="QNE20270.1"/>
    <property type="molecule type" value="Genomic_DNA"/>
</dbReference>
<keyword evidence="7 9" id="KW-0472">Membrane</keyword>
<evidence type="ECO:0000256" key="1">
    <source>
        <dbReference type="ARBA" id="ARBA00004651"/>
    </source>
</evidence>
<comment type="subcellular location">
    <subcellularLocation>
        <location evidence="1">Cell membrane</location>
        <topology evidence="1">Multi-pass membrane protein</topology>
    </subcellularLocation>
</comment>
<evidence type="ECO:0000256" key="4">
    <source>
        <dbReference type="ARBA" id="ARBA00022475"/>
    </source>
</evidence>
<feature type="compositionally biased region" description="Basic and acidic residues" evidence="8">
    <location>
        <begin position="1"/>
        <end position="12"/>
    </location>
</feature>
<comment type="similarity">
    <text evidence="2">Belongs to the autoinducer-2 exporter (AI-2E) (TC 2.A.86) family.</text>
</comment>
<keyword evidence="3" id="KW-0813">Transport</keyword>
<feature type="transmembrane region" description="Helical" evidence="9">
    <location>
        <begin position="196"/>
        <end position="215"/>
    </location>
</feature>
<evidence type="ECO:0000256" key="5">
    <source>
        <dbReference type="ARBA" id="ARBA00022692"/>
    </source>
</evidence>
<feature type="compositionally biased region" description="Polar residues" evidence="8">
    <location>
        <begin position="13"/>
        <end position="22"/>
    </location>
</feature>
<feature type="transmembrane region" description="Helical" evidence="9">
    <location>
        <begin position="79"/>
        <end position="96"/>
    </location>
</feature>
<keyword evidence="6 9" id="KW-1133">Transmembrane helix</keyword>
<dbReference type="PANTHER" id="PTHR21716:SF53">
    <property type="entry name" value="PERMEASE PERM-RELATED"/>
    <property type="match status" value="1"/>
</dbReference>
<feature type="region of interest" description="Disordered" evidence="8">
    <location>
        <begin position="1"/>
        <end position="38"/>
    </location>
</feature>
<evidence type="ECO:0000313" key="10">
    <source>
        <dbReference type="EMBL" id="QNE20270.1"/>
    </source>
</evidence>
<keyword evidence="11" id="KW-1185">Reference proteome</keyword>
<feature type="transmembrane region" description="Helical" evidence="9">
    <location>
        <begin position="54"/>
        <end position="73"/>
    </location>
</feature>
<evidence type="ECO:0000256" key="6">
    <source>
        <dbReference type="ARBA" id="ARBA00022989"/>
    </source>
</evidence>
<keyword evidence="4" id="KW-1003">Cell membrane</keyword>
<reference evidence="10 11" key="2">
    <citation type="journal article" date="2020" name="Microbiol. Resour. Announc.">
        <title>Antarctic desert soil bacteria exhibit high novel natural product potential, evaluated through long-read genome sequencing and comparative genomics.</title>
        <authorList>
            <person name="Benaud N."/>
            <person name="Edwards R.J."/>
            <person name="Amos T.G."/>
            <person name="D'Agostino P.M."/>
            <person name="Gutierrez-Chavez C."/>
            <person name="Montgomery K."/>
            <person name="Nicetic I."/>
            <person name="Ferrari B.C."/>
        </authorList>
    </citation>
    <scope>NUCLEOTIDE SEQUENCE [LARGE SCALE GENOMIC DNA]</scope>
    <source>
        <strain evidence="10 11">SPB151</strain>
    </source>
</reference>
<dbReference type="Pfam" id="PF01594">
    <property type="entry name" value="AI-2E_transport"/>
    <property type="match status" value="1"/>
</dbReference>
<keyword evidence="5 9" id="KW-0812">Transmembrane</keyword>
<feature type="transmembrane region" description="Helical" evidence="9">
    <location>
        <begin position="298"/>
        <end position="323"/>
    </location>
</feature>
<sequence length="404" mass="42221">MTIRPDDPRDPHATSQAKTVASPSGDAHPAVPVSQPLSQSCSGSERVVTIRARTLLAGLGILLGVGAALWLVLRAEKGLTIIAIALFLALALNPAVEFFQRHGLRRGFAVATVYVLAVMIFALLALVFIPPLVTQMTHFVSAVPGLVDELTRGRGPLGFLERKYHVVEEVQKAASKQGASGVTGAAAPVLGIAKGVATTISGMLIIAFLTLFMLFEGPEWRRRITGLIPEPHRARSERIGAGVYKSVSGFVTGNLLASFLAGVVATVILLIVGVPYALALGLFTAIIEFIPYVGPVVVTVLLGLVALTVGPVSALVVFVLMVVYHLVEGHTLRPLIYGHALKLSPLAVLIAIILGAEVAGILGVLVAIPIAGSVQVIVSEVLDRRNRGRSSGPDAKSGTAPVTS</sequence>
<gene>
    <name evidence="10" type="ORF">F1D05_23090</name>
</gene>
<feature type="transmembrane region" description="Helical" evidence="9">
    <location>
        <begin position="108"/>
        <end position="129"/>
    </location>
</feature>
<dbReference type="Proteomes" id="UP000515563">
    <property type="component" value="Chromosome"/>
</dbReference>
<evidence type="ECO:0000313" key="11">
    <source>
        <dbReference type="Proteomes" id="UP000515563"/>
    </source>
</evidence>
<accession>A0A7G6X205</accession>
<evidence type="ECO:0000256" key="7">
    <source>
        <dbReference type="ARBA" id="ARBA00023136"/>
    </source>
</evidence>
<reference evidence="11" key="1">
    <citation type="submission" date="2019-09" db="EMBL/GenBank/DDBJ databases">
        <title>Antimicrobial potential of Antarctic Bacteria.</title>
        <authorList>
            <person name="Benaud N."/>
            <person name="Edwards R.J."/>
            <person name="Ferrari B.C."/>
        </authorList>
    </citation>
    <scope>NUCLEOTIDE SEQUENCE [LARGE SCALE GENOMIC DNA]</scope>
    <source>
        <strain evidence="11">SPB151</strain>
    </source>
</reference>
<organism evidence="10 11">
    <name type="scientific">Kribbella qitaiheensis</name>
    <dbReference type="NCBI Taxonomy" id="1544730"/>
    <lineage>
        <taxon>Bacteria</taxon>
        <taxon>Bacillati</taxon>
        <taxon>Actinomycetota</taxon>
        <taxon>Actinomycetes</taxon>
        <taxon>Propionibacteriales</taxon>
        <taxon>Kribbellaceae</taxon>
        <taxon>Kribbella</taxon>
    </lineage>
</organism>
<dbReference type="GO" id="GO:0005886">
    <property type="term" value="C:plasma membrane"/>
    <property type="evidence" value="ECO:0007669"/>
    <property type="project" value="UniProtKB-SubCell"/>
</dbReference>
<evidence type="ECO:0000256" key="8">
    <source>
        <dbReference type="SAM" id="MobiDB-lite"/>
    </source>
</evidence>